<dbReference type="RefSeq" id="WP_065038722.1">
    <property type="nucleotide sequence ID" value="NZ_LZME01000007.1"/>
</dbReference>
<evidence type="ECO:0000313" key="3">
    <source>
        <dbReference type="Proteomes" id="UP000093712"/>
    </source>
</evidence>
<feature type="region of interest" description="Disordered" evidence="1">
    <location>
        <begin position="50"/>
        <end position="80"/>
    </location>
</feature>
<evidence type="ECO:0000256" key="1">
    <source>
        <dbReference type="SAM" id="MobiDB-lite"/>
    </source>
</evidence>
<dbReference type="EMBL" id="LZME01000007">
    <property type="protein sequence ID" value="OBK89457.1"/>
    <property type="molecule type" value="Genomic_DNA"/>
</dbReference>
<gene>
    <name evidence="2" type="ORF">A5649_13480</name>
</gene>
<feature type="compositionally biased region" description="Basic and acidic residues" evidence="1">
    <location>
        <begin position="70"/>
        <end position="80"/>
    </location>
</feature>
<accession>A0AA91IZV5</accession>
<dbReference type="AlphaFoldDB" id="A0AA91IZV5"/>
<comment type="caution">
    <text evidence="2">The sequence shown here is derived from an EMBL/GenBank/DDBJ whole genome shotgun (WGS) entry which is preliminary data.</text>
</comment>
<name>A0AA91IZV5_9MYCO</name>
<reference evidence="2 3" key="1">
    <citation type="submission" date="2016-06" db="EMBL/GenBank/DDBJ databases">
        <authorList>
            <person name="Sutton G."/>
            <person name="Brinkac L."/>
            <person name="Sanka R."/>
            <person name="Adams M."/>
            <person name="Lau E."/>
            <person name="Garcia-Basteiro A."/>
            <person name="Lopez-Varela E."/>
            <person name="Palencia S."/>
        </authorList>
    </citation>
    <scope>NUCLEOTIDE SEQUENCE [LARGE SCALE GENOMIC DNA]</scope>
    <source>
        <strain evidence="2 3">1211594.5</strain>
    </source>
</reference>
<dbReference type="Proteomes" id="UP000093712">
    <property type="component" value="Unassembled WGS sequence"/>
</dbReference>
<protein>
    <submittedName>
        <fullName evidence="2">Uncharacterized protein</fullName>
    </submittedName>
</protein>
<sequence>MSRSGEAIWAAYADVDSALPCPNCAADPGVWCSRPDGRVRRVPCVARPRVSEASPAQCADDAPDPPVDFGEPRHQREVER</sequence>
<feature type="compositionally biased region" description="Low complexity" evidence="1">
    <location>
        <begin position="50"/>
        <end position="60"/>
    </location>
</feature>
<organism evidence="2 3">
    <name type="scientific">Mycolicibacter heraklionensis</name>
    <dbReference type="NCBI Taxonomy" id="512402"/>
    <lineage>
        <taxon>Bacteria</taxon>
        <taxon>Bacillati</taxon>
        <taxon>Actinomycetota</taxon>
        <taxon>Actinomycetes</taxon>
        <taxon>Mycobacteriales</taxon>
        <taxon>Mycobacteriaceae</taxon>
        <taxon>Mycolicibacter</taxon>
    </lineage>
</organism>
<evidence type="ECO:0000313" key="2">
    <source>
        <dbReference type="EMBL" id="OBK89457.1"/>
    </source>
</evidence>
<proteinExistence type="predicted"/>